<dbReference type="AlphaFoldDB" id="A0A9P8J620"/>
<comment type="caution">
    <text evidence="4">The sequence shown here is derived from an EMBL/GenBank/DDBJ whole genome shotgun (WGS) entry which is preliminary data.</text>
</comment>
<dbReference type="OrthoDB" id="5835829at2759"/>
<dbReference type="EMBL" id="JAHFXF010000505">
    <property type="protein sequence ID" value="KAG9686559.1"/>
    <property type="molecule type" value="Genomic_DNA"/>
</dbReference>
<reference evidence="4" key="1">
    <citation type="journal article" date="2021" name="J Fungi (Basel)">
        <title>Virulence traits and population genomics of the black yeast Aureobasidium melanogenum.</title>
        <authorList>
            <person name="Cernosa A."/>
            <person name="Sun X."/>
            <person name="Gostincar C."/>
            <person name="Fang C."/>
            <person name="Gunde-Cimerman N."/>
            <person name="Song Z."/>
        </authorList>
    </citation>
    <scope>NUCLEOTIDE SEQUENCE</scope>
    <source>
        <strain evidence="4">EXF-9911</strain>
    </source>
</reference>
<dbReference type="Gene3D" id="3.40.50.2000">
    <property type="entry name" value="Glycogen Phosphorylase B"/>
    <property type="match status" value="2"/>
</dbReference>
<reference evidence="4" key="2">
    <citation type="submission" date="2021-08" db="EMBL/GenBank/DDBJ databases">
        <authorList>
            <person name="Gostincar C."/>
            <person name="Sun X."/>
            <person name="Song Z."/>
            <person name="Gunde-Cimerman N."/>
        </authorList>
    </citation>
    <scope>NUCLEOTIDE SEQUENCE</scope>
    <source>
        <strain evidence="4">EXF-9911</strain>
    </source>
</reference>
<dbReference type="InterPro" id="IPR050271">
    <property type="entry name" value="UDP-glycosyltransferase"/>
</dbReference>
<feature type="transmembrane region" description="Helical" evidence="3">
    <location>
        <begin position="500"/>
        <end position="524"/>
    </location>
</feature>
<evidence type="ECO:0000256" key="2">
    <source>
        <dbReference type="ARBA" id="ARBA00022679"/>
    </source>
</evidence>
<evidence type="ECO:0000313" key="4">
    <source>
        <dbReference type="EMBL" id="KAG9686559.1"/>
    </source>
</evidence>
<dbReference type="InterPro" id="IPR002213">
    <property type="entry name" value="UDP_glucos_trans"/>
</dbReference>
<sequence>MVDQLRDHNLGRSDDSSKCILAVVTTGGFTHAAPVLELCKVLAERGHVVEFATNAGQEDWAKCCPLIKTVHSFGPGPSDEETEAHYRRMLSWSPADGLSSIMKSKYLWDSYWTDTYLHLKDIASNPVTRPDFIIADFFADAAVKDMMVEFGIPIAIVWPQMPYLMAPVSYIPGQPGFQIDMSLTSEHASIASRIGNEMVLFWALPSLLKWLKWTKAMRMKAGVTHKTPSDPKPDYLVLVNSFFGLEVPKDLPPSIVPCGPILADSYMGLDEEPCKVSGPAQAEGTDVAKILEGIIQALDGDHIDGVIWAVGQSPRKEFPCTQSFRRTGQRVHTLGEMLDQADPDLMFPLFAPQRAVLEHQNTVLFLTHGGSSSANEALYHGVPVLTLGFFFDQLSNSARLRSAGVGLSLDKSHYASSEICDRIALIVGDRDGQFAQDVKRVKGIARIASKRKHLAADLIEQSMIDEEFRFLDGKEIHPRHLQTADMRMSTWRAKNWDLRLVTLGTTLFVAASVSYVGQIVYTALRVHIRAVRK</sequence>
<dbReference type="Proteomes" id="UP000779574">
    <property type="component" value="Unassembled WGS sequence"/>
</dbReference>
<keyword evidence="3" id="KW-0472">Membrane</keyword>
<keyword evidence="3" id="KW-1133">Transmembrane helix</keyword>
<proteinExistence type="predicted"/>
<gene>
    <name evidence="4" type="ORF">KCU76_g10934</name>
</gene>
<evidence type="ECO:0000256" key="1">
    <source>
        <dbReference type="ARBA" id="ARBA00022676"/>
    </source>
</evidence>
<keyword evidence="2" id="KW-0808">Transferase</keyword>
<organism evidence="4 5">
    <name type="scientific">Aureobasidium melanogenum</name>
    <name type="common">Aureobasidium pullulans var. melanogenum</name>
    <dbReference type="NCBI Taxonomy" id="46634"/>
    <lineage>
        <taxon>Eukaryota</taxon>
        <taxon>Fungi</taxon>
        <taxon>Dikarya</taxon>
        <taxon>Ascomycota</taxon>
        <taxon>Pezizomycotina</taxon>
        <taxon>Dothideomycetes</taxon>
        <taxon>Dothideomycetidae</taxon>
        <taxon>Dothideales</taxon>
        <taxon>Saccotheciaceae</taxon>
        <taxon>Aureobasidium</taxon>
    </lineage>
</organism>
<dbReference type="PANTHER" id="PTHR48043">
    <property type="entry name" value="EG:EG0003.4 PROTEIN-RELATED"/>
    <property type="match status" value="1"/>
</dbReference>
<keyword evidence="1" id="KW-0328">Glycosyltransferase</keyword>
<dbReference type="SUPFAM" id="SSF53756">
    <property type="entry name" value="UDP-Glycosyltransferase/glycogen phosphorylase"/>
    <property type="match status" value="1"/>
</dbReference>
<evidence type="ECO:0000256" key="3">
    <source>
        <dbReference type="SAM" id="Phobius"/>
    </source>
</evidence>
<dbReference type="GO" id="GO:0008194">
    <property type="term" value="F:UDP-glycosyltransferase activity"/>
    <property type="evidence" value="ECO:0007669"/>
    <property type="project" value="InterPro"/>
</dbReference>
<dbReference type="Pfam" id="PF00201">
    <property type="entry name" value="UDPGT"/>
    <property type="match status" value="1"/>
</dbReference>
<feature type="non-terminal residue" evidence="4">
    <location>
        <position position="533"/>
    </location>
</feature>
<keyword evidence="3" id="KW-0812">Transmembrane</keyword>
<dbReference type="CDD" id="cd03784">
    <property type="entry name" value="GT1_Gtf-like"/>
    <property type="match status" value="1"/>
</dbReference>
<protein>
    <submittedName>
        <fullName evidence="4">UDP-Glycosyltransferase/glycogen phosphorylase</fullName>
    </submittedName>
</protein>
<evidence type="ECO:0000313" key="5">
    <source>
        <dbReference type="Proteomes" id="UP000779574"/>
    </source>
</evidence>
<accession>A0A9P8J620</accession>
<name>A0A9P8J620_AURME</name>
<dbReference type="PANTHER" id="PTHR48043:SF145">
    <property type="entry name" value="FI06409P-RELATED"/>
    <property type="match status" value="1"/>
</dbReference>